<keyword evidence="5" id="KW-1185">Reference proteome</keyword>
<protein>
    <recommendedName>
        <fullName evidence="3">Phosphatidic acid phosphatase type 2/haloperoxidase domain-containing protein</fullName>
    </recommendedName>
</protein>
<name>A0ABP8W973_9PSEU</name>
<feature type="signal peptide" evidence="2">
    <location>
        <begin position="1"/>
        <end position="27"/>
    </location>
</feature>
<feature type="transmembrane region" description="Helical" evidence="1">
    <location>
        <begin position="51"/>
        <end position="82"/>
    </location>
</feature>
<keyword evidence="1" id="KW-1133">Transmembrane helix</keyword>
<comment type="caution">
    <text evidence="4">The sequence shown here is derived from an EMBL/GenBank/DDBJ whole genome shotgun (WGS) entry which is preliminary data.</text>
</comment>
<dbReference type="Pfam" id="PF01569">
    <property type="entry name" value="PAP2"/>
    <property type="match status" value="1"/>
</dbReference>
<evidence type="ECO:0000259" key="3">
    <source>
        <dbReference type="SMART" id="SM00014"/>
    </source>
</evidence>
<gene>
    <name evidence="4" type="ORF">GCM10023215_15900</name>
</gene>
<keyword evidence="2" id="KW-0732">Signal</keyword>
<dbReference type="SUPFAM" id="SSF48317">
    <property type="entry name" value="Acid phosphatase/Vanadium-dependent haloperoxidase"/>
    <property type="match status" value="1"/>
</dbReference>
<evidence type="ECO:0000256" key="2">
    <source>
        <dbReference type="SAM" id="SignalP"/>
    </source>
</evidence>
<feature type="domain" description="Phosphatidic acid phosphatase type 2/haloperoxidase" evidence="3">
    <location>
        <begin position="90"/>
        <end position="201"/>
    </location>
</feature>
<evidence type="ECO:0000313" key="5">
    <source>
        <dbReference type="Proteomes" id="UP001500325"/>
    </source>
</evidence>
<accession>A0ABP8W973</accession>
<feature type="chain" id="PRO_5047085946" description="Phosphatidic acid phosphatase type 2/haloperoxidase domain-containing protein" evidence="2">
    <location>
        <begin position="28"/>
        <end position="218"/>
    </location>
</feature>
<dbReference type="PANTHER" id="PTHR14969">
    <property type="entry name" value="SPHINGOSINE-1-PHOSPHATE PHOSPHOHYDROLASE"/>
    <property type="match status" value="1"/>
</dbReference>
<dbReference type="Gene3D" id="1.20.144.10">
    <property type="entry name" value="Phosphatidic acid phosphatase type 2/haloperoxidase"/>
    <property type="match status" value="2"/>
</dbReference>
<dbReference type="RefSeq" id="WP_345379400.1">
    <property type="nucleotide sequence ID" value="NZ_BAABIC010000004.1"/>
</dbReference>
<proteinExistence type="predicted"/>
<dbReference type="EMBL" id="BAABIC010000004">
    <property type="protein sequence ID" value="GAA4682639.1"/>
    <property type="molecule type" value="Genomic_DNA"/>
</dbReference>
<dbReference type="InterPro" id="IPR000326">
    <property type="entry name" value="PAP2/HPO"/>
</dbReference>
<dbReference type="SMART" id="SM00014">
    <property type="entry name" value="acidPPc"/>
    <property type="match status" value="1"/>
</dbReference>
<keyword evidence="1" id="KW-0812">Transmembrane</keyword>
<dbReference type="Proteomes" id="UP001500325">
    <property type="component" value="Unassembled WGS sequence"/>
</dbReference>
<dbReference type="InterPro" id="IPR036938">
    <property type="entry name" value="PAP2/HPO_sf"/>
</dbReference>
<feature type="transmembrane region" description="Helical" evidence="1">
    <location>
        <begin position="130"/>
        <end position="149"/>
    </location>
</feature>
<evidence type="ECO:0000313" key="4">
    <source>
        <dbReference type="EMBL" id="GAA4682639.1"/>
    </source>
</evidence>
<keyword evidence="1" id="KW-0472">Membrane</keyword>
<organism evidence="4 5">
    <name type="scientific">Pseudonocardia yuanmonensis</name>
    <dbReference type="NCBI Taxonomy" id="1095914"/>
    <lineage>
        <taxon>Bacteria</taxon>
        <taxon>Bacillati</taxon>
        <taxon>Actinomycetota</taxon>
        <taxon>Actinomycetes</taxon>
        <taxon>Pseudonocardiales</taxon>
        <taxon>Pseudonocardiaceae</taxon>
        <taxon>Pseudonocardia</taxon>
    </lineage>
</organism>
<dbReference type="CDD" id="cd03392">
    <property type="entry name" value="PAP2_like_2"/>
    <property type="match status" value="1"/>
</dbReference>
<feature type="transmembrane region" description="Helical" evidence="1">
    <location>
        <begin position="89"/>
        <end position="110"/>
    </location>
</feature>
<feature type="transmembrane region" description="Helical" evidence="1">
    <location>
        <begin position="188"/>
        <end position="207"/>
    </location>
</feature>
<evidence type="ECO:0000256" key="1">
    <source>
        <dbReference type="SAM" id="Phobius"/>
    </source>
</evidence>
<feature type="transmembrane region" description="Helical" evidence="1">
    <location>
        <begin position="156"/>
        <end position="176"/>
    </location>
</feature>
<reference evidence="5" key="1">
    <citation type="journal article" date="2019" name="Int. J. Syst. Evol. Microbiol.">
        <title>The Global Catalogue of Microorganisms (GCM) 10K type strain sequencing project: providing services to taxonomists for standard genome sequencing and annotation.</title>
        <authorList>
            <consortium name="The Broad Institute Genomics Platform"/>
            <consortium name="The Broad Institute Genome Sequencing Center for Infectious Disease"/>
            <person name="Wu L."/>
            <person name="Ma J."/>
        </authorList>
    </citation>
    <scope>NUCLEOTIDE SEQUENCE [LARGE SCALE GENOMIC DNA]</scope>
    <source>
        <strain evidence="5">JCM 18055</strain>
    </source>
</reference>
<sequence>MPTRRALTLTATCSVLLLALAAGLIWAAFTGVGPADEDRSALAGAMDSRSVGVTAILVVFTNLGSTAVMALLAVVTGGVLFARGRRADGVWLIAMMAGASVVFTLVKRILDRPRPPLPVRLVEAGNESLPSGHATMSMAVVGALVVLAWPHLTGPLRLGALLVAAGWIGGIGYTRIYLGVHWFSDVVAGWATGAAWLAVCTGALLWWRARHPEPAVPA</sequence>
<dbReference type="PANTHER" id="PTHR14969:SF13">
    <property type="entry name" value="AT30094P"/>
    <property type="match status" value="1"/>
</dbReference>